<dbReference type="STRING" id="1122619.GCA_000373745_01822"/>
<dbReference type="Gene3D" id="3.40.50.300">
    <property type="entry name" value="P-loop containing nucleotide triphosphate hydrolases"/>
    <property type="match status" value="1"/>
</dbReference>
<dbReference type="PANTHER" id="PTHR40396">
    <property type="entry name" value="ATPASE-LIKE PROTEIN"/>
    <property type="match status" value="1"/>
</dbReference>
<organism evidence="3 4">
    <name type="scientific">Oligella ureolytica</name>
    <dbReference type="NCBI Taxonomy" id="90244"/>
    <lineage>
        <taxon>Bacteria</taxon>
        <taxon>Pseudomonadati</taxon>
        <taxon>Pseudomonadota</taxon>
        <taxon>Betaproteobacteria</taxon>
        <taxon>Burkholderiales</taxon>
        <taxon>Alcaligenaceae</taxon>
        <taxon>Oligella</taxon>
    </lineage>
</organism>
<dbReference type="SUPFAM" id="SSF52540">
    <property type="entry name" value="P-loop containing nucleoside triphosphate hydrolases"/>
    <property type="match status" value="1"/>
</dbReference>
<evidence type="ECO:0000313" key="2">
    <source>
        <dbReference type="EMBL" id="QPT41177.1"/>
    </source>
</evidence>
<reference evidence="2 5" key="2">
    <citation type="submission" date="2020-12" db="EMBL/GenBank/DDBJ databases">
        <title>FDA dAtabase for Regulatory Grade micrObial Sequences (FDA-ARGOS): Supporting development and validation of Infectious Disease Dx tests.</title>
        <authorList>
            <person name="Sproer C."/>
            <person name="Gronow S."/>
            <person name="Severitt S."/>
            <person name="Schroder I."/>
            <person name="Tallon L."/>
            <person name="Sadzewicz L."/>
            <person name="Zhao X."/>
            <person name="Boylan J."/>
            <person name="Ott S."/>
            <person name="Bowen H."/>
            <person name="Vavikolanu K."/>
            <person name="Mehta A."/>
            <person name="Aluvathingal J."/>
            <person name="Nadendla S."/>
            <person name="Lowell S."/>
            <person name="Myers T."/>
            <person name="Yan Y."/>
            <person name="Sichtig H."/>
        </authorList>
    </citation>
    <scope>NUCLEOTIDE SEQUENCE [LARGE SCALE GENOMIC DNA]</scope>
    <source>
        <strain evidence="2 5">FDAARGOS_872</strain>
    </source>
</reference>
<evidence type="ECO:0000313" key="3">
    <source>
        <dbReference type="EMBL" id="SUA53968.1"/>
    </source>
</evidence>
<keyword evidence="5" id="KW-1185">Reference proteome</keyword>
<dbReference type="Pfam" id="PF13304">
    <property type="entry name" value="AAA_21"/>
    <property type="match status" value="1"/>
</dbReference>
<name>A0A378XGP5_9BURK</name>
<sequence length="418" mass="48368">MLLEVAIANCYSYAERQTLSLIANSSQEHEHSHVAHIQAARSYRVLRSAAIYGANSSGKSNFLIALNKMRYLVLRSVNFQRGDKLDIVPFRLDSMSRALPSEFEVQFIAEGVRYQYGFSATNEHIHDEWLFAFPKGQAQTWFQRVWDDKQQKHIWHFGNYFQGEKSLWQKSTRENALFLSTAVQLNSQQLQPIFDWFQQTLRFIGVKGIHPFVTAETIRTGNKEQILNHLRAVDNHLADVTIDNIPLEESIPEKLPAELRKILLSTNKNDSTLSIKMQRVDNQGQTVEFSFEDESDGTQKFFCLIGPWLDALENGYVLFVDELHNSLHTHLVHFLIKLFNHPNSNPNNAQLIFTTHDTNQLDSELLRRDQIWFCEKDAKQATQLYPLTDFKVRKGHQNLEAAYLSGRYGATPFIEEFM</sequence>
<protein>
    <submittedName>
        <fullName evidence="2">ATP-binding protein</fullName>
    </submittedName>
    <submittedName>
        <fullName evidence="3">Predicted ATPase</fullName>
    </submittedName>
</protein>
<feature type="domain" description="ATPase AAA-type core" evidence="1">
    <location>
        <begin position="49"/>
        <end position="359"/>
    </location>
</feature>
<dbReference type="EMBL" id="CP065725">
    <property type="protein sequence ID" value="QPT41177.1"/>
    <property type="molecule type" value="Genomic_DNA"/>
</dbReference>
<evidence type="ECO:0000313" key="5">
    <source>
        <dbReference type="Proteomes" id="UP000594903"/>
    </source>
</evidence>
<dbReference type="AlphaFoldDB" id="A0A378XGP5"/>
<dbReference type="InterPro" id="IPR003959">
    <property type="entry name" value="ATPase_AAA_core"/>
</dbReference>
<dbReference type="Proteomes" id="UP000254603">
    <property type="component" value="Unassembled WGS sequence"/>
</dbReference>
<dbReference type="OrthoDB" id="9809324at2"/>
<evidence type="ECO:0000313" key="4">
    <source>
        <dbReference type="Proteomes" id="UP000254603"/>
    </source>
</evidence>
<reference evidence="3 4" key="1">
    <citation type="submission" date="2018-06" db="EMBL/GenBank/DDBJ databases">
        <authorList>
            <consortium name="Pathogen Informatics"/>
            <person name="Doyle S."/>
        </authorList>
    </citation>
    <scope>NUCLEOTIDE SEQUENCE [LARGE SCALE GENOMIC DNA]</scope>
    <source>
        <strain evidence="3 4">NCTC11997</strain>
    </source>
</reference>
<gene>
    <name evidence="2" type="ORF">I6G29_06530</name>
    <name evidence="3" type="ORF">NCTC11997_01362</name>
</gene>
<evidence type="ECO:0000259" key="1">
    <source>
        <dbReference type="Pfam" id="PF13304"/>
    </source>
</evidence>
<keyword evidence="2" id="KW-0547">Nucleotide-binding</keyword>
<dbReference type="GO" id="GO:0005524">
    <property type="term" value="F:ATP binding"/>
    <property type="evidence" value="ECO:0007669"/>
    <property type="project" value="UniProtKB-KW"/>
</dbReference>
<dbReference type="EMBL" id="UGSB01000001">
    <property type="protein sequence ID" value="SUA53968.1"/>
    <property type="molecule type" value="Genomic_DNA"/>
</dbReference>
<dbReference type="GO" id="GO:0016887">
    <property type="term" value="F:ATP hydrolysis activity"/>
    <property type="evidence" value="ECO:0007669"/>
    <property type="project" value="InterPro"/>
</dbReference>
<keyword evidence="2" id="KW-0067">ATP-binding</keyword>
<dbReference type="Proteomes" id="UP000594903">
    <property type="component" value="Chromosome"/>
</dbReference>
<dbReference type="InterPro" id="IPR027417">
    <property type="entry name" value="P-loop_NTPase"/>
</dbReference>
<proteinExistence type="predicted"/>
<dbReference type="PANTHER" id="PTHR40396:SF1">
    <property type="entry name" value="ATPASE AAA-TYPE CORE DOMAIN-CONTAINING PROTEIN"/>
    <property type="match status" value="1"/>
</dbReference>
<accession>A0A378XGP5</accession>
<dbReference type="RefSeq" id="WP_018575002.1">
    <property type="nucleotide sequence ID" value="NZ_CP065725.1"/>
</dbReference>